<dbReference type="InterPro" id="IPR013783">
    <property type="entry name" value="Ig-like_fold"/>
</dbReference>
<dbReference type="PANTHER" id="PTHR35580:SF1">
    <property type="entry name" value="PHYTASE-LIKE DOMAIN-CONTAINING PROTEIN"/>
    <property type="match status" value="1"/>
</dbReference>
<dbReference type="HOGENOM" id="CLU_306269_0_0_0"/>
<proteinExistence type="predicted"/>
<feature type="domain" description="DUF7948" evidence="3">
    <location>
        <begin position="31"/>
        <end position="246"/>
    </location>
</feature>
<dbReference type="InParanoid" id="Q021B5"/>
<dbReference type="SUPFAM" id="SSF49265">
    <property type="entry name" value="Fibronectin type III"/>
    <property type="match status" value="1"/>
</dbReference>
<dbReference type="Gene3D" id="2.60.40.10">
    <property type="entry name" value="Immunoglobulins"/>
    <property type="match status" value="1"/>
</dbReference>
<gene>
    <name evidence="4" type="ordered locus">Acid_3501</name>
</gene>
<dbReference type="EMBL" id="CP000473">
    <property type="protein sequence ID" value="ABJ84474.1"/>
    <property type="molecule type" value="Genomic_DNA"/>
</dbReference>
<protein>
    <recommendedName>
        <fullName evidence="3">DUF7948 domain-containing protein</fullName>
    </recommendedName>
</protein>
<feature type="chain" id="PRO_5004163072" description="DUF7948 domain-containing protein" evidence="2">
    <location>
        <begin position="18"/>
        <end position="967"/>
    </location>
</feature>
<feature type="signal peptide" evidence="2">
    <location>
        <begin position="1"/>
        <end position="17"/>
    </location>
</feature>
<dbReference type="Pfam" id="PF06739">
    <property type="entry name" value="SBBP"/>
    <property type="match status" value="1"/>
</dbReference>
<keyword evidence="2" id="KW-0732">Signal</keyword>
<organism evidence="4">
    <name type="scientific">Solibacter usitatus (strain Ellin6076)</name>
    <dbReference type="NCBI Taxonomy" id="234267"/>
    <lineage>
        <taxon>Bacteria</taxon>
        <taxon>Pseudomonadati</taxon>
        <taxon>Acidobacteriota</taxon>
        <taxon>Terriglobia</taxon>
        <taxon>Bryobacterales</taxon>
        <taxon>Solibacteraceae</taxon>
        <taxon>Candidatus Solibacter</taxon>
    </lineage>
</organism>
<dbReference type="InterPro" id="IPR036116">
    <property type="entry name" value="FN3_sf"/>
</dbReference>
<dbReference type="OrthoDB" id="107542at2"/>
<dbReference type="eggNOG" id="COG4677">
    <property type="taxonomic scope" value="Bacteria"/>
</dbReference>
<sequence precursor="true">MIRVSVLSALIAGWALSAATPPQTFHRPLTFEPNHGQAPAEFKWLGQSSGCQILLDAEGATIVIPDKSKLQPASPQLPGTPHPLHIPYSAVRMKLAGSRPWNEISGAEPTGGVSNYVNSRDPKRSVTRIPQYGRVKVANVYKGIDLIFYSNDGDLEYDFAVAPGANPEQIQVAFEGTRGMRVDPKSGDLLVKLPDGSELRQLKPKVYQQAGNKRVEIAGVYRLLEQGRAAFTLAGYDRSQALVIDPRLTIARSIGGDKDDQPNAIAVDDLSNSFIIGSTFSVNFPVTNNSQFLKPKSCGSFPFDPGFCGAAVTSNIFIAEVASDGSIPFVTYDGVGLGNGIAVDSSGIYVTGEAFPPDSDIDNFPFGDNAGDLFVQKLSVNGSPGYFTFADEPGEDFGNAIALDDLHNAWAVGASFAAGGEDVLVIEVAPSGERIYKRRFSSTGKDVAFGVAVAARQPWITGQTCGSGFPTTDGIVHNPDHCAVFVLHQDEAGNNLMGMVFGGQGADDGGTAIVTNGSNSAIVTGFTNNSFNFPRTTFGLDAAFVFSLPMGFVTEVTAIGAAPGSIVHSSTITATNGFVRPTGIATDNKTDGIYISGVTNSPSFPRAVTPGPNSANMGFVMKVPHDLSQILYSVLLGQTLTAVAVRQSAPVFPEIYVTGFEHEGNSLEAFMVKMIEDTPTSFASSTAAQVNTSSFTVSWGGSGPVSGAFTFDVFVSDNGGPFTKFQTATTAPSATFTGLPGHTYGFFSIATDAAGNKEPMKTKADFVVTILDVTPPLITPQVTGTLGNNGWYRSAVTVTWNVSDPDSGIVSSTGCAPTNLTSETAGVTLTCSATNGAGLAASVPITIKIDKTLPAISGMPSTGCSLWPPNHKLVQVATVTAADALAGLAPGSFQVSVTSNEPSSDPGDPEIVITPNGSGGFTVQLQADRLGSGNGRIYTVKASVMDKAGNPAAATATCTVPHDKGEK</sequence>
<accession>Q021B5</accession>
<dbReference type="KEGG" id="sus:Acid_3501"/>
<dbReference type="PANTHER" id="PTHR35580">
    <property type="entry name" value="CELL SURFACE GLYCOPROTEIN (S-LAYER PROTEIN)-LIKE PROTEIN"/>
    <property type="match status" value="1"/>
</dbReference>
<dbReference type="Pfam" id="PF25778">
    <property type="entry name" value="DUF7948"/>
    <property type="match status" value="1"/>
</dbReference>
<dbReference type="AlphaFoldDB" id="Q021B5"/>
<dbReference type="STRING" id="234267.Acid_3501"/>
<evidence type="ECO:0000256" key="1">
    <source>
        <dbReference type="SAM" id="MobiDB-lite"/>
    </source>
</evidence>
<dbReference type="eggNOG" id="COG1524">
    <property type="taxonomic scope" value="Bacteria"/>
</dbReference>
<evidence type="ECO:0000313" key="4">
    <source>
        <dbReference type="EMBL" id="ABJ84474.1"/>
    </source>
</evidence>
<reference evidence="4" key="1">
    <citation type="submission" date="2006-10" db="EMBL/GenBank/DDBJ databases">
        <title>Complete sequence of Solibacter usitatus Ellin6076.</title>
        <authorList>
            <consortium name="US DOE Joint Genome Institute"/>
            <person name="Copeland A."/>
            <person name="Lucas S."/>
            <person name="Lapidus A."/>
            <person name="Barry K."/>
            <person name="Detter J.C."/>
            <person name="Glavina del Rio T."/>
            <person name="Hammon N."/>
            <person name="Israni S."/>
            <person name="Dalin E."/>
            <person name="Tice H."/>
            <person name="Pitluck S."/>
            <person name="Thompson L.S."/>
            <person name="Brettin T."/>
            <person name="Bruce D."/>
            <person name="Han C."/>
            <person name="Tapia R."/>
            <person name="Gilna P."/>
            <person name="Schmutz J."/>
            <person name="Larimer F."/>
            <person name="Land M."/>
            <person name="Hauser L."/>
            <person name="Kyrpides N."/>
            <person name="Mikhailova N."/>
            <person name="Janssen P.H."/>
            <person name="Kuske C.R."/>
            <person name="Richardson P."/>
        </authorList>
    </citation>
    <scope>NUCLEOTIDE SEQUENCE</scope>
    <source>
        <strain evidence="4">Ellin6076</strain>
    </source>
</reference>
<dbReference type="InterPro" id="IPR052918">
    <property type="entry name" value="Motility_Chemotaxis_Reg"/>
</dbReference>
<dbReference type="eggNOG" id="COG1404">
    <property type="taxonomic scope" value="Bacteria"/>
</dbReference>
<evidence type="ECO:0000256" key="2">
    <source>
        <dbReference type="SAM" id="SignalP"/>
    </source>
</evidence>
<feature type="region of interest" description="Disordered" evidence="1">
    <location>
        <begin position="102"/>
        <end position="124"/>
    </location>
</feature>
<evidence type="ECO:0000259" key="3">
    <source>
        <dbReference type="Pfam" id="PF25778"/>
    </source>
</evidence>
<dbReference type="InterPro" id="IPR010620">
    <property type="entry name" value="SBBP_repeat"/>
</dbReference>
<dbReference type="InterPro" id="IPR057708">
    <property type="entry name" value="DUF7948"/>
</dbReference>
<name>Q021B5_SOLUE</name>
<feature type="region of interest" description="Disordered" evidence="1">
    <location>
        <begin position="896"/>
        <end position="918"/>
    </location>
</feature>